<evidence type="ECO:0000256" key="1">
    <source>
        <dbReference type="SAM" id="Phobius"/>
    </source>
</evidence>
<dbReference type="PANTHER" id="PTHR30093">
    <property type="entry name" value="GENERAL SECRETION PATHWAY PROTEIN G"/>
    <property type="match status" value="1"/>
</dbReference>
<dbReference type="EMBL" id="QEKH01000024">
    <property type="protein sequence ID" value="PVY38799.1"/>
    <property type="molecule type" value="Genomic_DNA"/>
</dbReference>
<keyword evidence="4" id="KW-1185">Reference proteome</keyword>
<keyword evidence="1" id="KW-0812">Transmembrane</keyword>
<protein>
    <submittedName>
        <fullName evidence="3">Prepilin-type N-terminal cleavage/methylation domain-containing protein/prepilin-type processing-associated H-X9-DG protein</fullName>
    </submittedName>
</protein>
<dbReference type="NCBIfam" id="TIGR02532">
    <property type="entry name" value="IV_pilin_GFxxxE"/>
    <property type="match status" value="1"/>
</dbReference>
<dbReference type="GeneID" id="78296202"/>
<keyword evidence="1" id="KW-0472">Membrane</keyword>
<evidence type="ECO:0000259" key="2">
    <source>
        <dbReference type="Pfam" id="PF07596"/>
    </source>
</evidence>
<feature type="transmembrane region" description="Helical" evidence="1">
    <location>
        <begin position="16"/>
        <end position="39"/>
    </location>
</feature>
<proteinExistence type="predicted"/>
<gene>
    <name evidence="3" type="ORF">C8D82_12435</name>
</gene>
<dbReference type="InterPro" id="IPR012902">
    <property type="entry name" value="N_methyl_site"/>
</dbReference>
<evidence type="ECO:0000313" key="3">
    <source>
        <dbReference type="EMBL" id="PVY38799.1"/>
    </source>
</evidence>
<keyword evidence="1" id="KW-1133">Transmembrane helix</keyword>
<dbReference type="RefSeq" id="WP_165833089.1">
    <property type="nucleotide sequence ID" value="NZ_CALXNT010000003.1"/>
</dbReference>
<accession>A0A2U1AQU7</accession>
<organism evidence="3 4">
    <name type="scientific">Victivallis vadensis</name>
    <dbReference type="NCBI Taxonomy" id="172901"/>
    <lineage>
        <taxon>Bacteria</taxon>
        <taxon>Pseudomonadati</taxon>
        <taxon>Lentisphaerota</taxon>
        <taxon>Lentisphaeria</taxon>
        <taxon>Victivallales</taxon>
        <taxon>Victivallaceae</taxon>
        <taxon>Victivallis</taxon>
    </lineage>
</organism>
<dbReference type="PANTHER" id="PTHR30093:SF2">
    <property type="entry name" value="TYPE II SECRETION SYSTEM PROTEIN H"/>
    <property type="match status" value="1"/>
</dbReference>
<dbReference type="AlphaFoldDB" id="A0A2U1AQU7"/>
<dbReference type="Gene3D" id="3.30.700.10">
    <property type="entry name" value="Glycoprotein, Type 4 Pilin"/>
    <property type="match status" value="1"/>
</dbReference>
<dbReference type="Proteomes" id="UP000245959">
    <property type="component" value="Unassembled WGS sequence"/>
</dbReference>
<sequence length="236" mass="26307">MQCGKDVWYGELHRNFTLIELLVVIAIIAILAALLLPALNMARAKARDVTCLNNLKQIGMGFVAYYDGNNDYIPQPQNPEKAYQKWQDFILPYLTGNGGKRSGDYLGFYPTKSDLYIDNGVPVGSFRCPAQASASVDDRFKHYGMNNNLRDTSGATTKPLKVTRIKPGNFSQRLLAADSGNPWDAAVDYAAILNKFDPDRHQGRANIAFLDGHSATRRLADMPWGGSSEYRPLWKD</sequence>
<feature type="domain" description="DUF1559" evidence="2">
    <location>
        <begin position="42"/>
        <end position="95"/>
    </location>
</feature>
<reference evidence="3 4" key="1">
    <citation type="submission" date="2018-04" db="EMBL/GenBank/DDBJ databases">
        <title>Genomic Encyclopedia of Type Strains, Phase IV (KMG-IV): sequencing the most valuable type-strain genomes for metagenomic binning, comparative biology and taxonomic classification.</title>
        <authorList>
            <person name="Goeker M."/>
        </authorList>
    </citation>
    <scope>NUCLEOTIDE SEQUENCE [LARGE SCALE GENOMIC DNA]</scope>
    <source>
        <strain evidence="3 4">DSM 14823</strain>
    </source>
</reference>
<name>A0A2U1AQU7_9BACT</name>
<comment type="caution">
    <text evidence="3">The sequence shown here is derived from an EMBL/GenBank/DDBJ whole genome shotgun (WGS) entry which is preliminary data.</text>
</comment>
<dbReference type="Pfam" id="PF07596">
    <property type="entry name" value="SBP_bac_10"/>
    <property type="match status" value="1"/>
</dbReference>
<dbReference type="SUPFAM" id="SSF54523">
    <property type="entry name" value="Pili subunits"/>
    <property type="match status" value="1"/>
</dbReference>
<dbReference type="InterPro" id="IPR011453">
    <property type="entry name" value="DUF1559"/>
</dbReference>
<evidence type="ECO:0000313" key="4">
    <source>
        <dbReference type="Proteomes" id="UP000245959"/>
    </source>
</evidence>
<dbReference type="InterPro" id="IPR045584">
    <property type="entry name" value="Pilin-like"/>
</dbReference>